<organism evidence="3 4">
    <name type="scientific">Actinophytocola glycyrrhizae</name>
    <dbReference type="NCBI Taxonomy" id="2044873"/>
    <lineage>
        <taxon>Bacteria</taxon>
        <taxon>Bacillati</taxon>
        <taxon>Actinomycetota</taxon>
        <taxon>Actinomycetes</taxon>
        <taxon>Pseudonocardiales</taxon>
        <taxon>Pseudonocardiaceae</taxon>
    </lineage>
</organism>
<feature type="transmembrane region" description="Helical" evidence="2">
    <location>
        <begin position="142"/>
        <end position="162"/>
    </location>
</feature>
<feature type="region of interest" description="Disordered" evidence="1">
    <location>
        <begin position="170"/>
        <end position="191"/>
    </location>
</feature>
<keyword evidence="2" id="KW-0812">Transmembrane</keyword>
<keyword evidence="2" id="KW-0472">Membrane</keyword>
<evidence type="ECO:0000256" key="2">
    <source>
        <dbReference type="SAM" id="Phobius"/>
    </source>
</evidence>
<evidence type="ECO:0000313" key="4">
    <source>
        <dbReference type="Proteomes" id="UP001595859"/>
    </source>
</evidence>
<feature type="transmembrane region" description="Helical" evidence="2">
    <location>
        <begin position="86"/>
        <end position="107"/>
    </location>
</feature>
<feature type="compositionally biased region" description="Low complexity" evidence="1">
    <location>
        <begin position="177"/>
        <end position="191"/>
    </location>
</feature>
<keyword evidence="2" id="KW-1133">Transmembrane helix</keyword>
<sequence>MSYPPQGHGPQGYQPYGPPPPGYAPYGYGPPSPALGYLTAIAFIVCGALALMLAIAGWDGSADNASMIAGLVGVAFTEDLTGNVDFAISATMSVACSSILFGLVMFARLEFVRWILAVIGALMTVYYLYAIIWILSNDGGEFIAMALVSWVLWLAATVVAVLPATGRAMRGRGPSRYPQQYPPQHGYPQQY</sequence>
<feature type="transmembrane region" description="Helical" evidence="2">
    <location>
        <begin position="35"/>
        <end position="58"/>
    </location>
</feature>
<gene>
    <name evidence="3" type="ORF">ACFPCV_14385</name>
</gene>
<evidence type="ECO:0000313" key="3">
    <source>
        <dbReference type="EMBL" id="MFC4854692.1"/>
    </source>
</evidence>
<proteinExistence type="predicted"/>
<comment type="caution">
    <text evidence="3">The sequence shown here is derived from an EMBL/GenBank/DDBJ whole genome shotgun (WGS) entry which is preliminary data.</text>
</comment>
<name>A0ABV9RZC0_9PSEU</name>
<dbReference type="EMBL" id="JBHSIS010000006">
    <property type="protein sequence ID" value="MFC4854692.1"/>
    <property type="molecule type" value="Genomic_DNA"/>
</dbReference>
<dbReference type="Proteomes" id="UP001595859">
    <property type="component" value="Unassembled WGS sequence"/>
</dbReference>
<keyword evidence="4" id="KW-1185">Reference proteome</keyword>
<protein>
    <submittedName>
        <fullName evidence="3">Uncharacterized protein</fullName>
    </submittedName>
</protein>
<dbReference type="RefSeq" id="WP_378056621.1">
    <property type="nucleotide sequence ID" value="NZ_JBHSIS010000006.1"/>
</dbReference>
<feature type="transmembrane region" description="Helical" evidence="2">
    <location>
        <begin position="114"/>
        <end position="136"/>
    </location>
</feature>
<evidence type="ECO:0000256" key="1">
    <source>
        <dbReference type="SAM" id="MobiDB-lite"/>
    </source>
</evidence>
<reference evidence="4" key="1">
    <citation type="journal article" date="2019" name="Int. J. Syst. Evol. Microbiol.">
        <title>The Global Catalogue of Microorganisms (GCM) 10K type strain sequencing project: providing services to taxonomists for standard genome sequencing and annotation.</title>
        <authorList>
            <consortium name="The Broad Institute Genomics Platform"/>
            <consortium name="The Broad Institute Genome Sequencing Center for Infectious Disease"/>
            <person name="Wu L."/>
            <person name="Ma J."/>
        </authorList>
    </citation>
    <scope>NUCLEOTIDE SEQUENCE [LARGE SCALE GENOMIC DNA]</scope>
    <source>
        <strain evidence="4">ZS-22-S1</strain>
    </source>
</reference>
<accession>A0ABV9RZC0</accession>